<keyword evidence="1" id="KW-0472">Membrane</keyword>
<protein>
    <recommendedName>
        <fullName evidence="6">DUF1449 family protein</fullName>
    </recommendedName>
</protein>
<sequence length="212" mass="23568">MWELFTHPSNIVFSISLCLMFLFGLFEIVLTILGGGSQGFLDQFLPEDVGHNAELGVDADAGIVTRVLDWLYLGRIPLFVWLIIFLCVYSLLGFAIQAVVNQMTSMMFSAWIIAPACIFLCMPFVRFSAMLIARILPQDETTAIYSDELIGRTATIILGDARPQSPAQAKVKDQHGLTHYILVEPEQDEIFSQGQSVVLTQKTNVGFQATML</sequence>
<dbReference type="InterPro" id="IPR048376">
    <property type="entry name" value="YqiJ_N"/>
</dbReference>
<dbReference type="Pfam" id="PF07290">
    <property type="entry name" value="YqiJ_OB"/>
    <property type="match status" value="1"/>
</dbReference>
<accession>A0A1T1H0N9</accession>
<comment type="caution">
    <text evidence="4">The sequence shown here is derived from an EMBL/GenBank/DDBJ whole genome shotgun (WGS) entry which is preliminary data.</text>
</comment>
<dbReference type="Pfam" id="PF21001">
    <property type="entry name" value="YqiJ_N"/>
    <property type="match status" value="1"/>
</dbReference>
<keyword evidence="1" id="KW-0812">Transmembrane</keyword>
<evidence type="ECO:0000313" key="4">
    <source>
        <dbReference type="EMBL" id="OOV83424.1"/>
    </source>
</evidence>
<evidence type="ECO:0008006" key="6">
    <source>
        <dbReference type="Google" id="ProtNLM"/>
    </source>
</evidence>
<dbReference type="EMBL" id="MVKX01000004">
    <property type="protein sequence ID" value="OOV83424.1"/>
    <property type="molecule type" value="Genomic_DNA"/>
</dbReference>
<feature type="transmembrane region" description="Helical" evidence="1">
    <location>
        <begin position="106"/>
        <end position="125"/>
    </location>
</feature>
<keyword evidence="5" id="KW-1185">Reference proteome</keyword>
<feature type="transmembrane region" description="Helical" evidence="1">
    <location>
        <begin position="78"/>
        <end position="100"/>
    </location>
</feature>
<organism evidence="4 5">
    <name type="scientific">Acinetobacter amyesii</name>
    <dbReference type="NCBI Taxonomy" id="2942470"/>
    <lineage>
        <taxon>Bacteria</taxon>
        <taxon>Pseudomonadati</taxon>
        <taxon>Pseudomonadota</taxon>
        <taxon>Gammaproteobacteria</taxon>
        <taxon>Moraxellales</taxon>
        <taxon>Moraxellaceae</taxon>
        <taxon>Acinetobacter</taxon>
    </lineage>
</organism>
<feature type="transmembrane region" description="Helical" evidence="1">
    <location>
        <begin position="12"/>
        <end position="33"/>
    </location>
</feature>
<name>A0A1T1H0N9_9GAMM</name>
<evidence type="ECO:0000256" key="1">
    <source>
        <dbReference type="SAM" id="Phobius"/>
    </source>
</evidence>
<gene>
    <name evidence="4" type="ORF">B1202_07200</name>
</gene>
<dbReference type="AlphaFoldDB" id="A0A1T1H0N9"/>
<proteinExistence type="predicted"/>
<dbReference type="InterPro" id="IPR010840">
    <property type="entry name" value="YqiJ_OB"/>
</dbReference>
<evidence type="ECO:0000313" key="5">
    <source>
        <dbReference type="Proteomes" id="UP000191160"/>
    </source>
</evidence>
<feature type="domain" description="Inner membrane protein YqiJ N-terminal" evidence="3">
    <location>
        <begin position="10"/>
        <end position="126"/>
    </location>
</feature>
<dbReference type="Proteomes" id="UP000191160">
    <property type="component" value="Unassembled WGS sequence"/>
</dbReference>
<reference evidence="4 5" key="1">
    <citation type="submission" date="2017-02" db="EMBL/GenBank/DDBJ databases">
        <title>Acinetobacter sp. ANC 4945, whole genome shotgun sequencing project.</title>
        <authorList>
            <person name="Radolfova-Krizova L."/>
            <person name="Al Atrouni A."/>
            <person name="Nemec A."/>
        </authorList>
    </citation>
    <scope>NUCLEOTIDE SEQUENCE [LARGE SCALE GENOMIC DNA]</scope>
    <source>
        <strain evidence="4 5">ANC 4945</strain>
    </source>
</reference>
<feature type="domain" description="Inner membrane protein YqiJ OB-fold" evidence="2">
    <location>
        <begin position="148"/>
        <end position="209"/>
    </location>
</feature>
<keyword evidence="1" id="KW-1133">Transmembrane helix</keyword>
<evidence type="ECO:0000259" key="3">
    <source>
        <dbReference type="Pfam" id="PF21001"/>
    </source>
</evidence>
<evidence type="ECO:0000259" key="2">
    <source>
        <dbReference type="Pfam" id="PF07290"/>
    </source>
</evidence>
<dbReference type="RefSeq" id="WP_078189895.1">
    <property type="nucleotide sequence ID" value="NZ_JAMCOY010000061.1"/>
</dbReference>